<comment type="pathway">
    <text evidence="1">Metabolic intermediate biosynthesis; chorismate biosynthesis; chorismate from D-erythrose 4-phosphate and phosphoenolpyruvate: step 6/7.</text>
</comment>
<feature type="domain" description="Enolpyruvate transferase" evidence="9">
    <location>
        <begin position="3"/>
        <end position="312"/>
    </location>
</feature>
<keyword evidence="6" id="KW-0057">Aromatic amino acid biosynthesis</keyword>
<proteinExistence type="inferred from homology"/>
<name>A0A6J4VF50_9BACT</name>
<dbReference type="GO" id="GO:0009073">
    <property type="term" value="P:aromatic amino acid family biosynthetic process"/>
    <property type="evidence" value="ECO:0007669"/>
    <property type="project" value="UniProtKB-KW"/>
</dbReference>
<dbReference type="UniPathway" id="UPA00053">
    <property type="reaction ID" value="UER00089"/>
</dbReference>
<keyword evidence="4" id="KW-0028">Amino-acid biosynthesis</keyword>
<dbReference type="EMBL" id="CADCWM010000644">
    <property type="protein sequence ID" value="CAA9573825.1"/>
    <property type="molecule type" value="Genomic_DNA"/>
</dbReference>
<dbReference type="PANTHER" id="PTHR21090:SF5">
    <property type="entry name" value="PENTAFUNCTIONAL AROM POLYPEPTIDE"/>
    <property type="match status" value="1"/>
</dbReference>
<sequence>GQGRFVLDGTPRMRQRPIAPLLDALAQLGAAAQSRDGTGCPPVVVEAGGLPGGECAVRGDLSSQFLSALLMAGPCAARGVTVRLIGELVSRPFVGTTRAVMEAFGATVRPEGDGAGERFVVEPGGYRGRDYAIEPDATAASYFFAAAALTGGTVRVSGLGRDSTQGDLAFVDVLAGMGCAVEFDAEGVTVRGPARLAGIDVDLGPLSDTAQTLAAIAPFADGPTTMRGLAHTRHQETDRLAAVTTELRRLGGRVDERADGLTIYPAALRGGTVATYDDHRMAMSFALIGLRIPGVRIADPGCVAKTFPDFFARFAALSVERGSFAPLEDTPRNPE</sequence>
<dbReference type="Pfam" id="PF00275">
    <property type="entry name" value="EPSP_synthase"/>
    <property type="match status" value="1"/>
</dbReference>
<reference evidence="10" key="1">
    <citation type="submission" date="2020-02" db="EMBL/GenBank/DDBJ databases">
        <authorList>
            <person name="Meier V. D."/>
        </authorList>
    </citation>
    <scope>NUCLEOTIDE SEQUENCE</scope>
    <source>
        <strain evidence="10">AVDCRST_MAG88</strain>
    </source>
</reference>
<dbReference type="EC" id="2.5.1.19" evidence="3 8"/>
<comment type="catalytic activity">
    <reaction evidence="7">
        <text>3-phosphoshikimate + phosphoenolpyruvate = 5-O-(1-carboxyvinyl)-3-phosphoshikimate + phosphate</text>
        <dbReference type="Rhea" id="RHEA:21256"/>
        <dbReference type="ChEBI" id="CHEBI:43474"/>
        <dbReference type="ChEBI" id="CHEBI:57701"/>
        <dbReference type="ChEBI" id="CHEBI:58702"/>
        <dbReference type="ChEBI" id="CHEBI:145989"/>
        <dbReference type="EC" id="2.5.1.19"/>
    </reaction>
    <physiologicalReaction direction="left-to-right" evidence="7">
        <dbReference type="Rhea" id="RHEA:21257"/>
    </physiologicalReaction>
</comment>
<evidence type="ECO:0000259" key="9">
    <source>
        <dbReference type="Pfam" id="PF00275"/>
    </source>
</evidence>
<organism evidence="10">
    <name type="scientific">uncultured Thermomicrobiales bacterium</name>
    <dbReference type="NCBI Taxonomy" id="1645740"/>
    <lineage>
        <taxon>Bacteria</taxon>
        <taxon>Pseudomonadati</taxon>
        <taxon>Thermomicrobiota</taxon>
        <taxon>Thermomicrobia</taxon>
        <taxon>Thermomicrobiales</taxon>
        <taxon>environmental samples</taxon>
    </lineage>
</organism>
<accession>A0A6J4VF50</accession>
<keyword evidence="5 10" id="KW-0808">Transferase</keyword>
<comment type="similarity">
    <text evidence="2">Belongs to the EPSP synthase family.</text>
</comment>
<dbReference type="GO" id="GO:0009423">
    <property type="term" value="P:chorismate biosynthetic process"/>
    <property type="evidence" value="ECO:0007669"/>
    <property type="project" value="UniProtKB-UniRule"/>
</dbReference>
<evidence type="ECO:0000256" key="8">
    <source>
        <dbReference type="NCBIfam" id="TIGR01356"/>
    </source>
</evidence>
<evidence type="ECO:0000256" key="6">
    <source>
        <dbReference type="ARBA" id="ARBA00023141"/>
    </source>
</evidence>
<evidence type="ECO:0000256" key="2">
    <source>
        <dbReference type="ARBA" id="ARBA00009948"/>
    </source>
</evidence>
<feature type="non-terminal residue" evidence="10">
    <location>
        <position position="1"/>
    </location>
</feature>
<evidence type="ECO:0000256" key="7">
    <source>
        <dbReference type="ARBA" id="ARBA00044633"/>
    </source>
</evidence>
<evidence type="ECO:0000256" key="3">
    <source>
        <dbReference type="ARBA" id="ARBA00012450"/>
    </source>
</evidence>
<dbReference type="InterPro" id="IPR013792">
    <property type="entry name" value="RNA3'P_cycl/enolpyr_Trfase_a/b"/>
</dbReference>
<dbReference type="PANTHER" id="PTHR21090">
    <property type="entry name" value="AROM/DEHYDROQUINATE SYNTHASE"/>
    <property type="match status" value="1"/>
</dbReference>
<dbReference type="GO" id="GO:0008652">
    <property type="term" value="P:amino acid biosynthetic process"/>
    <property type="evidence" value="ECO:0007669"/>
    <property type="project" value="UniProtKB-KW"/>
</dbReference>
<gene>
    <name evidence="10" type="ORF">AVDCRST_MAG88-2613</name>
</gene>
<evidence type="ECO:0000256" key="4">
    <source>
        <dbReference type="ARBA" id="ARBA00022605"/>
    </source>
</evidence>
<protein>
    <recommendedName>
        <fullName evidence="3 8">3-phosphoshikimate 1-carboxyvinyltransferase</fullName>
        <ecNumber evidence="3 8">2.5.1.19</ecNumber>
    </recommendedName>
</protein>
<dbReference type="InterPro" id="IPR006264">
    <property type="entry name" value="EPSP_synthase"/>
</dbReference>
<dbReference type="AlphaFoldDB" id="A0A6J4VF50"/>
<evidence type="ECO:0000256" key="5">
    <source>
        <dbReference type="ARBA" id="ARBA00022679"/>
    </source>
</evidence>
<evidence type="ECO:0000256" key="1">
    <source>
        <dbReference type="ARBA" id="ARBA00004811"/>
    </source>
</evidence>
<dbReference type="GO" id="GO:0003866">
    <property type="term" value="F:3-phosphoshikimate 1-carboxyvinyltransferase activity"/>
    <property type="evidence" value="ECO:0007669"/>
    <property type="project" value="UniProtKB-UniRule"/>
</dbReference>
<dbReference type="InterPro" id="IPR036968">
    <property type="entry name" value="Enolpyruvate_Tfrase_sf"/>
</dbReference>
<dbReference type="SUPFAM" id="SSF55205">
    <property type="entry name" value="EPT/RTPC-like"/>
    <property type="match status" value="1"/>
</dbReference>
<evidence type="ECO:0000313" key="10">
    <source>
        <dbReference type="EMBL" id="CAA9573825.1"/>
    </source>
</evidence>
<dbReference type="NCBIfam" id="TIGR01356">
    <property type="entry name" value="aroA"/>
    <property type="match status" value="1"/>
</dbReference>
<dbReference type="InterPro" id="IPR001986">
    <property type="entry name" value="Enolpyruvate_Tfrase_dom"/>
</dbReference>
<dbReference type="Gene3D" id="3.65.10.10">
    <property type="entry name" value="Enolpyruvate transferase domain"/>
    <property type="match status" value="2"/>
</dbReference>